<evidence type="ECO:0000313" key="1">
    <source>
        <dbReference type="EMBL" id="KAG9459099.1"/>
    </source>
</evidence>
<sequence>MPFYLKNGPVIHHPVHRAAVAGRAQKGPQVFTFGHPSVDSVIERYLRGHKAGSEITQLGPVTRELSRHCCDLMEQVETEKKRNVGLQEKGRQASGGAREYWWEADVRGYGLQDLEEFKMSLEKLRDNVLSRADELSKANMALVENYFTLI</sequence>
<reference evidence="1 2" key="1">
    <citation type="submission" date="2021-07" db="EMBL/GenBank/DDBJ databases">
        <title>The Aristolochia fimbriata genome: insights into angiosperm evolution, floral development and chemical biosynthesis.</title>
        <authorList>
            <person name="Jiao Y."/>
        </authorList>
    </citation>
    <scope>NUCLEOTIDE SEQUENCE [LARGE SCALE GENOMIC DNA]</scope>
    <source>
        <strain evidence="1">IBCAS-2021</strain>
        <tissue evidence="1">Leaf</tissue>
    </source>
</reference>
<protein>
    <submittedName>
        <fullName evidence="1">Uncharacterized protein</fullName>
    </submittedName>
</protein>
<name>A0AAV7FF08_ARIFI</name>
<dbReference type="Proteomes" id="UP000825729">
    <property type="component" value="Unassembled WGS sequence"/>
</dbReference>
<dbReference type="AlphaFoldDB" id="A0AAV7FF08"/>
<proteinExistence type="predicted"/>
<gene>
    <name evidence="1" type="ORF">H6P81_003607</name>
</gene>
<keyword evidence="2" id="KW-1185">Reference proteome</keyword>
<comment type="caution">
    <text evidence="1">The sequence shown here is derived from an EMBL/GenBank/DDBJ whole genome shotgun (WGS) entry which is preliminary data.</text>
</comment>
<accession>A0AAV7FF08</accession>
<dbReference type="EMBL" id="JAINDJ010000002">
    <property type="protein sequence ID" value="KAG9459099.1"/>
    <property type="molecule type" value="Genomic_DNA"/>
</dbReference>
<organism evidence="1 2">
    <name type="scientific">Aristolochia fimbriata</name>
    <name type="common">White veined hardy Dutchman's pipe vine</name>
    <dbReference type="NCBI Taxonomy" id="158543"/>
    <lineage>
        <taxon>Eukaryota</taxon>
        <taxon>Viridiplantae</taxon>
        <taxon>Streptophyta</taxon>
        <taxon>Embryophyta</taxon>
        <taxon>Tracheophyta</taxon>
        <taxon>Spermatophyta</taxon>
        <taxon>Magnoliopsida</taxon>
        <taxon>Magnoliidae</taxon>
        <taxon>Piperales</taxon>
        <taxon>Aristolochiaceae</taxon>
        <taxon>Aristolochia</taxon>
    </lineage>
</organism>
<evidence type="ECO:0000313" key="2">
    <source>
        <dbReference type="Proteomes" id="UP000825729"/>
    </source>
</evidence>